<evidence type="ECO:0008006" key="4">
    <source>
        <dbReference type="Google" id="ProtNLM"/>
    </source>
</evidence>
<keyword evidence="1" id="KW-0732">Signal</keyword>
<feature type="chain" id="PRO_5013268636" description="SH3 domain-containing protein" evidence="1">
    <location>
        <begin position="21"/>
        <end position="203"/>
    </location>
</feature>
<organism evidence="2 3">
    <name type="scientific">Flavobacterium johnsoniae</name>
    <name type="common">Cytophaga johnsonae</name>
    <dbReference type="NCBI Taxonomy" id="986"/>
    <lineage>
        <taxon>Bacteria</taxon>
        <taxon>Pseudomonadati</taxon>
        <taxon>Bacteroidota</taxon>
        <taxon>Flavobacteriia</taxon>
        <taxon>Flavobacteriales</taxon>
        <taxon>Flavobacteriaceae</taxon>
        <taxon>Flavobacterium</taxon>
    </lineage>
</organism>
<protein>
    <recommendedName>
        <fullName evidence="4">SH3 domain-containing protein</fullName>
    </recommendedName>
</protein>
<evidence type="ECO:0000256" key="1">
    <source>
        <dbReference type="SAM" id="SignalP"/>
    </source>
</evidence>
<dbReference type="Gene3D" id="2.30.30.40">
    <property type="entry name" value="SH3 Domains"/>
    <property type="match status" value="1"/>
</dbReference>
<reference evidence="2 3" key="1">
    <citation type="submission" date="2016-11" db="EMBL/GenBank/DDBJ databases">
        <authorList>
            <person name="Jaros S."/>
            <person name="Januszkiewicz K."/>
            <person name="Wedrychowicz H."/>
        </authorList>
    </citation>
    <scope>NUCLEOTIDE SEQUENCE [LARGE SCALE GENOMIC DNA]</scope>
    <source>
        <strain evidence="2 3">DSM 6792</strain>
    </source>
</reference>
<feature type="signal peptide" evidence="1">
    <location>
        <begin position="1"/>
        <end position="20"/>
    </location>
</feature>
<gene>
    <name evidence="2" type="ORF">SAMN05444388_1166</name>
</gene>
<proteinExistence type="predicted"/>
<dbReference type="AlphaFoldDB" id="A0A1M5V650"/>
<dbReference type="EMBL" id="FQWH01000016">
    <property type="protein sequence ID" value="SHH70757.1"/>
    <property type="molecule type" value="Genomic_DNA"/>
</dbReference>
<sequence length="203" mass="21522">MIQKLVLGLLFFFMALAAHSQNDKLLAGCCDAKPKDKGRCTGSAYCSACSNCSRCAHCSSGGSCGVCASYSAPVKPAVTRSVRKSAKGGVSKKLVSLYSNGTAASNSTSASVNSNSKNAAVTKVRKEGAVKKELVTFVSGDMLAVGAEILKLHEEAGEDYPVLEVLKKYDMLQLIALDGEWLQVKVVESGNYGFVRAQYVYKI</sequence>
<dbReference type="RefSeq" id="WP_073411282.1">
    <property type="nucleotide sequence ID" value="NZ_FQWH01000016.1"/>
</dbReference>
<accession>A0A1M5V650</accession>
<name>A0A1M5V650_FLAJO</name>
<dbReference type="Proteomes" id="UP000184112">
    <property type="component" value="Unassembled WGS sequence"/>
</dbReference>
<evidence type="ECO:0000313" key="2">
    <source>
        <dbReference type="EMBL" id="SHH70757.1"/>
    </source>
</evidence>
<evidence type="ECO:0000313" key="3">
    <source>
        <dbReference type="Proteomes" id="UP000184112"/>
    </source>
</evidence>